<keyword evidence="3" id="KW-1185">Reference proteome</keyword>
<gene>
    <name evidence="2" type="ORF">M378DRAFT_173605</name>
</gene>
<dbReference type="AlphaFoldDB" id="A0A0C2WFW3"/>
<feature type="compositionally biased region" description="Low complexity" evidence="1">
    <location>
        <begin position="11"/>
        <end position="20"/>
    </location>
</feature>
<dbReference type="InParanoid" id="A0A0C2WFW3"/>
<feature type="region of interest" description="Disordered" evidence="1">
    <location>
        <begin position="1"/>
        <end position="20"/>
    </location>
</feature>
<protein>
    <submittedName>
        <fullName evidence="2">Uncharacterized protein</fullName>
    </submittedName>
</protein>
<dbReference type="HOGENOM" id="CLU_2941250_0_0_1"/>
<accession>A0A0C2WFW3</accession>
<dbReference type="EMBL" id="KN818510">
    <property type="protein sequence ID" value="KIL55486.1"/>
    <property type="molecule type" value="Genomic_DNA"/>
</dbReference>
<feature type="compositionally biased region" description="Polar residues" evidence="1">
    <location>
        <begin position="1"/>
        <end position="10"/>
    </location>
</feature>
<sequence>MNLNKDVSLTSPSNPGSSGPGYVNNNPHVWSGFGLGLWAATHGMSEFYVRYLFNSFYSYK</sequence>
<organism evidence="2 3">
    <name type="scientific">Amanita muscaria (strain Koide BX008)</name>
    <dbReference type="NCBI Taxonomy" id="946122"/>
    <lineage>
        <taxon>Eukaryota</taxon>
        <taxon>Fungi</taxon>
        <taxon>Dikarya</taxon>
        <taxon>Basidiomycota</taxon>
        <taxon>Agaricomycotina</taxon>
        <taxon>Agaricomycetes</taxon>
        <taxon>Agaricomycetidae</taxon>
        <taxon>Agaricales</taxon>
        <taxon>Pluteineae</taxon>
        <taxon>Amanitaceae</taxon>
        <taxon>Amanita</taxon>
    </lineage>
</organism>
<reference evidence="2 3" key="1">
    <citation type="submission" date="2014-04" db="EMBL/GenBank/DDBJ databases">
        <title>Evolutionary Origins and Diversification of the Mycorrhizal Mutualists.</title>
        <authorList>
            <consortium name="DOE Joint Genome Institute"/>
            <consortium name="Mycorrhizal Genomics Consortium"/>
            <person name="Kohler A."/>
            <person name="Kuo A."/>
            <person name="Nagy L.G."/>
            <person name="Floudas D."/>
            <person name="Copeland A."/>
            <person name="Barry K.W."/>
            <person name="Cichocki N."/>
            <person name="Veneault-Fourrey C."/>
            <person name="LaButti K."/>
            <person name="Lindquist E.A."/>
            <person name="Lipzen A."/>
            <person name="Lundell T."/>
            <person name="Morin E."/>
            <person name="Murat C."/>
            <person name="Riley R."/>
            <person name="Ohm R."/>
            <person name="Sun H."/>
            <person name="Tunlid A."/>
            <person name="Henrissat B."/>
            <person name="Grigoriev I.V."/>
            <person name="Hibbett D.S."/>
            <person name="Martin F."/>
        </authorList>
    </citation>
    <scope>NUCLEOTIDE SEQUENCE [LARGE SCALE GENOMIC DNA]</scope>
    <source>
        <strain evidence="2 3">Koide BX008</strain>
    </source>
</reference>
<evidence type="ECO:0000256" key="1">
    <source>
        <dbReference type="SAM" id="MobiDB-lite"/>
    </source>
</evidence>
<evidence type="ECO:0000313" key="2">
    <source>
        <dbReference type="EMBL" id="KIL55486.1"/>
    </source>
</evidence>
<proteinExistence type="predicted"/>
<dbReference type="Proteomes" id="UP000054549">
    <property type="component" value="Unassembled WGS sequence"/>
</dbReference>
<evidence type="ECO:0000313" key="3">
    <source>
        <dbReference type="Proteomes" id="UP000054549"/>
    </source>
</evidence>
<name>A0A0C2WFW3_AMAMK</name>